<organism evidence="2 3">
    <name type="scientific">Algoriphagus chordae</name>
    <dbReference type="NCBI Taxonomy" id="237019"/>
    <lineage>
        <taxon>Bacteria</taxon>
        <taxon>Pseudomonadati</taxon>
        <taxon>Bacteroidota</taxon>
        <taxon>Cytophagia</taxon>
        <taxon>Cytophagales</taxon>
        <taxon>Cyclobacteriaceae</taxon>
        <taxon>Algoriphagus</taxon>
    </lineage>
</organism>
<gene>
    <name evidence="2" type="ORF">LV85_04203</name>
</gene>
<feature type="transmembrane region" description="Helical" evidence="1">
    <location>
        <begin position="88"/>
        <end position="115"/>
    </location>
</feature>
<feature type="transmembrane region" description="Helical" evidence="1">
    <location>
        <begin position="121"/>
        <end position="142"/>
    </location>
</feature>
<comment type="caution">
    <text evidence="2">The sequence shown here is derived from an EMBL/GenBank/DDBJ whole genome shotgun (WGS) entry which is preliminary data.</text>
</comment>
<dbReference type="RefSeq" id="WP_111323109.1">
    <property type="nucleotide sequence ID" value="NZ_QKZT01000029.1"/>
</dbReference>
<sequence length="155" mass="18469">MKRKIIVNLLMAFVLFPILKNFRMFFDVVILGNEMPYHLAMSYWVYMKIHIAENFLFLPMAYLILVLIPYNMILIRNPIDSQLLYRKVWVKILVLTGNHLLLICLLGTFANIWAVPYWQNVYYVGFALLYSIIPASIIHFAVDRREIREREGLIW</sequence>
<evidence type="ECO:0000313" key="2">
    <source>
        <dbReference type="EMBL" id="PZX46869.1"/>
    </source>
</evidence>
<protein>
    <submittedName>
        <fullName evidence="2">Uncharacterized protein</fullName>
    </submittedName>
</protein>
<feature type="transmembrane region" description="Helical" evidence="1">
    <location>
        <begin position="7"/>
        <end position="26"/>
    </location>
</feature>
<dbReference type="Proteomes" id="UP000248882">
    <property type="component" value="Unassembled WGS sequence"/>
</dbReference>
<reference evidence="2 3" key="1">
    <citation type="submission" date="2018-06" db="EMBL/GenBank/DDBJ databases">
        <title>Genomic Encyclopedia of Archaeal and Bacterial Type Strains, Phase II (KMG-II): from individual species to whole genera.</title>
        <authorList>
            <person name="Goeker M."/>
        </authorList>
    </citation>
    <scope>NUCLEOTIDE SEQUENCE [LARGE SCALE GENOMIC DNA]</scope>
    <source>
        <strain evidence="2 3">DSM 19830</strain>
    </source>
</reference>
<dbReference type="EMBL" id="QKZT01000029">
    <property type="protein sequence ID" value="PZX46869.1"/>
    <property type="molecule type" value="Genomic_DNA"/>
</dbReference>
<name>A0A2W7QYM6_9BACT</name>
<dbReference type="AlphaFoldDB" id="A0A2W7QYM6"/>
<keyword evidence="3" id="KW-1185">Reference proteome</keyword>
<evidence type="ECO:0000313" key="3">
    <source>
        <dbReference type="Proteomes" id="UP000248882"/>
    </source>
</evidence>
<keyword evidence="1" id="KW-0472">Membrane</keyword>
<keyword evidence="1" id="KW-0812">Transmembrane</keyword>
<keyword evidence="1" id="KW-1133">Transmembrane helix</keyword>
<proteinExistence type="predicted"/>
<accession>A0A2W7QYM6</accession>
<feature type="transmembrane region" description="Helical" evidence="1">
    <location>
        <begin position="46"/>
        <end position="68"/>
    </location>
</feature>
<evidence type="ECO:0000256" key="1">
    <source>
        <dbReference type="SAM" id="Phobius"/>
    </source>
</evidence>